<organism evidence="2 3">
    <name type="scientific">Candidatus Dojkabacteria bacterium</name>
    <dbReference type="NCBI Taxonomy" id="2099670"/>
    <lineage>
        <taxon>Bacteria</taxon>
        <taxon>Candidatus Dojkabacteria</taxon>
    </lineage>
</organism>
<evidence type="ECO:0000259" key="1">
    <source>
        <dbReference type="PROSITE" id="PS50126"/>
    </source>
</evidence>
<name>A0A955L7P1_9BACT</name>
<dbReference type="EMBL" id="JAGQLH010000014">
    <property type="protein sequence ID" value="MCA9385342.1"/>
    <property type="molecule type" value="Genomic_DNA"/>
</dbReference>
<dbReference type="Pfam" id="PF17783">
    <property type="entry name" value="WHD_CvfB"/>
    <property type="match status" value="1"/>
</dbReference>
<reference evidence="2" key="2">
    <citation type="journal article" date="2021" name="Microbiome">
        <title>Successional dynamics and alternative stable states in a saline activated sludge microbial community over 9 years.</title>
        <authorList>
            <person name="Wang Y."/>
            <person name="Ye J."/>
            <person name="Ju F."/>
            <person name="Liu L."/>
            <person name="Boyd J.A."/>
            <person name="Deng Y."/>
            <person name="Parks D.H."/>
            <person name="Jiang X."/>
            <person name="Yin X."/>
            <person name="Woodcroft B.J."/>
            <person name="Tyson G.W."/>
            <person name="Hugenholtz P."/>
            <person name="Polz M.F."/>
            <person name="Zhang T."/>
        </authorList>
    </citation>
    <scope>NUCLEOTIDE SEQUENCE</scope>
    <source>
        <strain evidence="2">HKST-UBA11</strain>
    </source>
</reference>
<protein>
    <recommendedName>
        <fullName evidence="1">S1 motif domain-containing protein</fullName>
    </recommendedName>
</protein>
<dbReference type="Proteomes" id="UP000754563">
    <property type="component" value="Unassembled WGS sequence"/>
</dbReference>
<dbReference type="InterPro" id="IPR003029">
    <property type="entry name" value="S1_domain"/>
</dbReference>
<evidence type="ECO:0000313" key="2">
    <source>
        <dbReference type="EMBL" id="MCA9385342.1"/>
    </source>
</evidence>
<reference evidence="2" key="1">
    <citation type="submission" date="2020-04" db="EMBL/GenBank/DDBJ databases">
        <authorList>
            <person name="Zhang T."/>
        </authorList>
    </citation>
    <scope>NUCLEOTIDE SEQUENCE</scope>
    <source>
        <strain evidence="2">HKST-UBA11</strain>
    </source>
</reference>
<dbReference type="Gene3D" id="2.40.50.140">
    <property type="entry name" value="Nucleic acid-binding proteins"/>
    <property type="match status" value="1"/>
</dbReference>
<dbReference type="PANTHER" id="PTHR37296:SF1">
    <property type="entry name" value="CONSERVED VIRULENCE FACTOR B"/>
    <property type="match status" value="1"/>
</dbReference>
<dbReference type="InterPro" id="IPR012340">
    <property type="entry name" value="NA-bd_OB-fold"/>
</dbReference>
<dbReference type="InterPro" id="IPR014464">
    <property type="entry name" value="CvfB_fam"/>
</dbReference>
<dbReference type="InterPro" id="IPR036388">
    <property type="entry name" value="WH-like_DNA-bd_sf"/>
</dbReference>
<dbReference type="SMART" id="SM00316">
    <property type="entry name" value="S1"/>
    <property type="match status" value="1"/>
</dbReference>
<dbReference type="AlphaFoldDB" id="A0A955L7P1"/>
<dbReference type="PROSITE" id="PS50126">
    <property type="entry name" value="S1"/>
    <property type="match status" value="1"/>
</dbReference>
<proteinExistence type="predicted"/>
<accession>A0A955L7P1</accession>
<dbReference type="Gene3D" id="1.10.10.10">
    <property type="entry name" value="Winged helix-like DNA-binding domain superfamily/Winged helix DNA-binding domain"/>
    <property type="match status" value="1"/>
</dbReference>
<feature type="domain" description="S1 motif" evidence="1">
    <location>
        <begin position="79"/>
        <end position="139"/>
    </location>
</feature>
<dbReference type="PANTHER" id="PTHR37296">
    <property type="entry name" value="CONSERVED VIRULENCE FACTOR B"/>
    <property type="match status" value="1"/>
</dbReference>
<evidence type="ECO:0000313" key="3">
    <source>
        <dbReference type="Proteomes" id="UP000754563"/>
    </source>
</evidence>
<comment type="caution">
    <text evidence="2">The sequence shown here is derived from an EMBL/GenBank/DDBJ whole genome shotgun (WGS) entry which is preliminary data.</text>
</comment>
<gene>
    <name evidence="2" type="ORF">KC717_01700</name>
</gene>
<sequence>MMKKIGPGTVKNSTNRGTFLETPDGLVLVLKEDQVAPMNDGEDYLLLYWLDSETNKLRGTEKVDEYITEHVPLDEYKRNQKLTGYVYEETDLGFKVFFDNLYSGLVYKNEVFKKLSVGEKITVYVKTIREDNRIDLSIQPLGYKGSIKTTQEKIMDALLKSQGKLNLSDTSSPEDIKRKFGISKKKFKEAIGALYKQRKIIIEKNRIRLP</sequence>
<dbReference type="GO" id="GO:0003676">
    <property type="term" value="F:nucleic acid binding"/>
    <property type="evidence" value="ECO:0007669"/>
    <property type="project" value="InterPro"/>
</dbReference>
<dbReference type="InterPro" id="IPR040764">
    <property type="entry name" value="CvfB_WH"/>
</dbReference>
<dbReference type="SUPFAM" id="SSF50249">
    <property type="entry name" value="Nucleic acid-binding proteins"/>
    <property type="match status" value="1"/>
</dbReference>